<accession>B4VYJ2</accession>
<sequence>MCRGGFHYYRLFSHPDATKPAPTPLSPRRAMANLYQYPNFHLGYME</sequence>
<name>B4VYJ2_9CYAN</name>
<dbReference type="HOGENOM" id="CLU_3182411_0_0_3"/>
<dbReference type="EMBL" id="DS989860">
    <property type="protein sequence ID" value="EDX73073.1"/>
    <property type="molecule type" value="Genomic_DNA"/>
</dbReference>
<proteinExistence type="predicted"/>
<reference evidence="1 2" key="1">
    <citation type="submission" date="2008-07" db="EMBL/GenBank/DDBJ databases">
        <authorList>
            <person name="Tandeau de Marsac N."/>
            <person name="Ferriera S."/>
            <person name="Johnson J."/>
            <person name="Kravitz S."/>
            <person name="Beeson K."/>
            <person name="Sutton G."/>
            <person name="Rogers Y.-H."/>
            <person name="Friedman R."/>
            <person name="Frazier M."/>
            <person name="Venter J.C."/>
        </authorList>
    </citation>
    <scope>NUCLEOTIDE SEQUENCE [LARGE SCALE GENOMIC DNA]</scope>
    <source>
        <strain evidence="1 2">PCC 7420</strain>
    </source>
</reference>
<gene>
    <name evidence="1" type="ORF">MC7420_2691</name>
</gene>
<evidence type="ECO:0000313" key="1">
    <source>
        <dbReference type="EMBL" id="EDX73073.1"/>
    </source>
</evidence>
<dbReference type="AlphaFoldDB" id="B4VYJ2"/>
<keyword evidence="2" id="KW-1185">Reference proteome</keyword>
<protein>
    <submittedName>
        <fullName evidence="1">Uncharacterized protein</fullName>
    </submittedName>
</protein>
<organism evidence="1 2">
    <name type="scientific">Coleofasciculus chthonoplastes PCC 7420</name>
    <dbReference type="NCBI Taxonomy" id="118168"/>
    <lineage>
        <taxon>Bacteria</taxon>
        <taxon>Bacillati</taxon>
        <taxon>Cyanobacteriota</taxon>
        <taxon>Cyanophyceae</taxon>
        <taxon>Coleofasciculales</taxon>
        <taxon>Coleofasciculaceae</taxon>
        <taxon>Coleofasciculus</taxon>
    </lineage>
</organism>
<evidence type="ECO:0000313" key="2">
    <source>
        <dbReference type="Proteomes" id="UP000003835"/>
    </source>
</evidence>
<dbReference type="Proteomes" id="UP000003835">
    <property type="component" value="Unassembled WGS sequence"/>
</dbReference>